<proteinExistence type="predicted"/>
<evidence type="ECO:0000313" key="8">
    <source>
        <dbReference type="EMBL" id="SSA40456.1"/>
    </source>
</evidence>
<dbReference type="InterPro" id="IPR036259">
    <property type="entry name" value="MFS_trans_sf"/>
</dbReference>
<evidence type="ECO:0000256" key="5">
    <source>
        <dbReference type="ARBA" id="ARBA00023136"/>
    </source>
</evidence>
<evidence type="ECO:0000256" key="3">
    <source>
        <dbReference type="ARBA" id="ARBA00022692"/>
    </source>
</evidence>
<feature type="transmembrane region" description="Helical" evidence="6">
    <location>
        <begin position="110"/>
        <end position="128"/>
    </location>
</feature>
<dbReference type="InterPro" id="IPR050189">
    <property type="entry name" value="MFS_Efflux_Transporters"/>
</dbReference>
<dbReference type="Pfam" id="PF07690">
    <property type="entry name" value="MFS_1"/>
    <property type="match status" value="1"/>
</dbReference>
<feature type="transmembrane region" description="Helical" evidence="6">
    <location>
        <begin position="170"/>
        <end position="190"/>
    </location>
</feature>
<feature type="transmembrane region" description="Helical" evidence="6">
    <location>
        <begin position="140"/>
        <end position="164"/>
    </location>
</feature>
<organism evidence="8 9">
    <name type="scientific">Georgenia satyanarayanai</name>
    <dbReference type="NCBI Taxonomy" id="860221"/>
    <lineage>
        <taxon>Bacteria</taxon>
        <taxon>Bacillati</taxon>
        <taxon>Actinomycetota</taxon>
        <taxon>Actinomycetes</taxon>
        <taxon>Micrococcales</taxon>
        <taxon>Bogoriellaceae</taxon>
        <taxon>Georgenia</taxon>
    </lineage>
</organism>
<dbReference type="InterPro" id="IPR020846">
    <property type="entry name" value="MFS_dom"/>
</dbReference>
<name>A0A2Y9A930_9MICO</name>
<feature type="domain" description="Major facilitator superfamily (MFS) profile" evidence="7">
    <location>
        <begin position="19"/>
        <end position="422"/>
    </location>
</feature>
<feature type="transmembrane region" description="Helical" evidence="6">
    <location>
        <begin position="296"/>
        <end position="316"/>
    </location>
</feature>
<feature type="transmembrane region" description="Helical" evidence="6">
    <location>
        <begin position="322"/>
        <end position="344"/>
    </location>
</feature>
<keyword evidence="4 6" id="KW-1133">Transmembrane helix</keyword>
<evidence type="ECO:0000256" key="2">
    <source>
        <dbReference type="ARBA" id="ARBA00022475"/>
    </source>
</evidence>
<reference evidence="8 9" key="1">
    <citation type="submission" date="2016-10" db="EMBL/GenBank/DDBJ databases">
        <authorList>
            <person name="Cai Z."/>
        </authorList>
    </citation>
    <scope>NUCLEOTIDE SEQUENCE [LARGE SCALE GENOMIC DNA]</scope>
    <source>
        <strain evidence="8 9">CGMCC 1.10826</strain>
    </source>
</reference>
<evidence type="ECO:0000259" key="7">
    <source>
        <dbReference type="PROSITE" id="PS50850"/>
    </source>
</evidence>
<dbReference type="SUPFAM" id="SSF103473">
    <property type="entry name" value="MFS general substrate transporter"/>
    <property type="match status" value="1"/>
</dbReference>
<dbReference type="PANTHER" id="PTHR43124">
    <property type="entry name" value="PURINE EFFLUX PUMP PBUE"/>
    <property type="match status" value="1"/>
</dbReference>
<dbReference type="PANTHER" id="PTHR43124:SF3">
    <property type="entry name" value="CHLORAMPHENICOL EFFLUX PUMP RV0191"/>
    <property type="match status" value="1"/>
</dbReference>
<feature type="transmembrane region" description="Helical" evidence="6">
    <location>
        <begin position="16"/>
        <end position="35"/>
    </location>
</feature>
<evidence type="ECO:0000256" key="6">
    <source>
        <dbReference type="SAM" id="Phobius"/>
    </source>
</evidence>
<dbReference type="InterPro" id="IPR011701">
    <property type="entry name" value="MFS"/>
</dbReference>
<dbReference type="Proteomes" id="UP000250222">
    <property type="component" value="Unassembled WGS sequence"/>
</dbReference>
<evidence type="ECO:0000256" key="1">
    <source>
        <dbReference type="ARBA" id="ARBA00004651"/>
    </source>
</evidence>
<dbReference type="GO" id="GO:0022857">
    <property type="term" value="F:transmembrane transporter activity"/>
    <property type="evidence" value="ECO:0007669"/>
    <property type="project" value="InterPro"/>
</dbReference>
<dbReference type="RefSeq" id="WP_181424571.1">
    <property type="nucleotide sequence ID" value="NZ_QKLZ01000004.1"/>
</dbReference>
<keyword evidence="2" id="KW-1003">Cell membrane</keyword>
<accession>A0A2Y9A930</accession>
<keyword evidence="3 6" id="KW-0812">Transmembrane</keyword>
<gene>
    <name evidence="8" type="ORF">SAMN05216184_104146</name>
</gene>
<evidence type="ECO:0000256" key="4">
    <source>
        <dbReference type="ARBA" id="ARBA00022989"/>
    </source>
</evidence>
<feature type="transmembrane region" description="Helical" evidence="6">
    <location>
        <begin position="261"/>
        <end position="284"/>
    </location>
</feature>
<evidence type="ECO:0000313" key="9">
    <source>
        <dbReference type="Proteomes" id="UP000250222"/>
    </source>
</evidence>
<dbReference type="GO" id="GO:0005886">
    <property type="term" value="C:plasma membrane"/>
    <property type="evidence" value="ECO:0007669"/>
    <property type="project" value="UniProtKB-SubCell"/>
</dbReference>
<protein>
    <submittedName>
        <fullName evidence="8">Nitrate/nitrite transporter NarK</fullName>
    </submittedName>
</protein>
<dbReference type="Gene3D" id="1.20.1250.20">
    <property type="entry name" value="MFS general substrate transporter like domains"/>
    <property type="match status" value="2"/>
</dbReference>
<feature type="transmembrane region" description="Helical" evidence="6">
    <location>
        <begin position="55"/>
        <end position="73"/>
    </location>
</feature>
<feature type="transmembrane region" description="Helical" evidence="6">
    <location>
        <begin position="395"/>
        <end position="418"/>
    </location>
</feature>
<keyword evidence="9" id="KW-1185">Reference proteome</keyword>
<sequence>MTTPLSRFGDRARRSAWAVWLTGGGVYFLALLHRASLGVAGPDAVDRLGITATQLGSFVMVQLGLYAVMQVPAGLAIDRFGPRRVLFVATLVLGTAQLGFALATTYPLALAARGLLGIGDAAVFIAVLRLAAMWFPHHRYAVLTMLTGLIGMAGNLAATVPLVAALGWLGWTRTFAITAGASLVYALLLLRPAVAAPYRTVAATDVPTVPRRAVAEVREAWARRETRLGFWTHQATMAPGVVVSLVWGYPYLTAGLGYSDAAAASQLSIFVLGTLAMSFVVGPLAGRRPTWRSPMAVVVAVLGICAIALLVLWPGGQPPHGVVTIAFVMLAVGGPGSQIGFHIARDYNAPVRISTATGLVNAGGFAGAMIAAIVVGRVLDLRSGGADPSLLDYRWAVASIGFIAVVSTLALLLTLLGVRADILERMARGERVVVPQTEHWWDRAYRRVTRRPRPS</sequence>
<comment type="subcellular location">
    <subcellularLocation>
        <location evidence="1">Cell membrane</location>
        <topology evidence="1">Multi-pass membrane protein</topology>
    </subcellularLocation>
</comment>
<dbReference type="AlphaFoldDB" id="A0A2Y9A930"/>
<feature type="transmembrane region" description="Helical" evidence="6">
    <location>
        <begin position="85"/>
        <end position="104"/>
    </location>
</feature>
<feature type="transmembrane region" description="Helical" evidence="6">
    <location>
        <begin position="228"/>
        <end position="249"/>
    </location>
</feature>
<dbReference type="EMBL" id="UETB01000004">
    <property type="protein sequence ID" value="SSA40456.1"/>
    <property type="molecule type" value="Genomic_DNA"/>
</dbReference>
<dbReference type="PROSITE" id="PS50850">
    <property type="entry name" value="MFS"/>
    <property type="match status" value="1"/>
</dbReference>
<keyword evidence="5 6" id="KW-0472">Membrane</keyword>
<feature type="transmembrane region" description="Helical" evidence="6">
    <location>
        <begin position="356"/>
        <end position="375"/>
    </location>
</feature>